<evidence type="ECO:0000313" key="1">
    <source>
        <dbReference type="EMBL" id="GIF22623.1"/>
    </source>
</evidence>
<gene>
    <name evidence="1" type="ORF">Ate02nite_53530</name>
</gene>
<dbReference type="Proteomes" id="UP000623608">
    <property type="component" value="Unassembled WGS sequence"/>
</dbReference>
<sequence length="98" mass="10559">MTVLATAQRESDEAPPGMIECTQLGSVVGDSLTDGRGSTTNGNDRWPDQLFARRQRIAILNQAAGGNRILNDGLAPVSWPAWTGMSTWQPETRPPHAS</sequence>
<dbReference type="InterPro" id="IPR053140">
    <property type="entry name" value="GDSL_Rv0518-like"/>
</dbReference>
<dbReference type="PANTHER" id="PTHR43784">
    <property type="entry name" value="GDSL-LIKE LIPASE/ACYLHYDROLASE, PUTATIVE (AFU_ORTHOLOGUE AFUA_2G00820)-RELATED"/>
    <property type="match status" value="1"/>
</dbReference>
<evidence type="ECO:0000313" key="2">
    <source>
        <dbReference type="Proteomes" id="UP000623608"/>
    </source>
</evidence>
<dbReference type="AlphaFoldDB" id="A0A919TTK0"/>
<accession>A0A919TTK0</accession>
<reference evidence="1" key="1">
    <citation type="submission" date="2021-01" db="EMBL/GenBank/DDBJ databases">
        <title>Whole genome shotgun sequence of Actinoplanes tereljensis NBRC 105297.</title>
        <authorList>
            <person name="Komaki H."/>
            <person name="Tamura T."/>
        </authorList>
    </citation>
    <scope>NUCLEOTIDE SEQUENCE</scope>
    <source>
        <strain evidence="1">NBRC 105297</strain>
    </source>
</reference>
<dbReference type="EMBL" id="BOMY01000034">
    <property type="protein sequence ID" value="GIF22623.1"/>
    <property type="molecule type" value="Genomic_DNA"/>
</dbReference>
<name>A0A919TTK0_9ACTN</name>
<dbReference type="PANTHER" id="PTHR43784:SF3">
    <property type="entry name" value="GDSL FAMILY LIPASE"/>
    <property type="match status" value="1"/>
</dbReference>
<organism evidence="1 2">
    <name type="scientific">Paractinoplanes tereljensis</name>
    <dbReference type="NCBI Taxonomy" id="571912"/>
    <lineage>
        <taxon>Bacteria</taxon>
        <taxon>Bacillati</taxon>
        <taxon>Actinomycetota</taxon>
        <taxon>Actinomycetes</taxon>
        <taxon>Micromonosporales</taxon>
        <taxon>Micromonosporaceae</taxon>
        <taxon>Paractinoplanes</taxon>
    </lineage>
</organism>
<comment type="caution">
    <text evidence="1">The sequence shown here is derived from an EMBL/GenBank/DDBJ whole genome shotgun (WGS) entry which is preliminary data.</text>
</comment>
<proteinExistence type="predicted"/>
<protein>
    <submittedName>
        <fullName evidence="1">Uncharacterized protein</fullName>
    </submittedName>
</protein>
<keyword evidence="2" id="KW-1185">Reference proteome</keyword>
<dbReference type="SUPFAM" id="SSF52266">
    <property type="entry name" value="SGNH hydrolase"/>
    <property type="match status" value="1"/>
</dbReference>